<feature type="compositionally biased region" description="Low complexity" evidence="1">
    <location>
        <begin position="705"/>
        <end position="727"/>
    </location>
</feature>
<dbReference type="InterPro" id="IPR052354">
    <property type="entry name" value="Cell_Wall_Dynamics_Protein"/>
</dbReference>
<feature type="domain" description="SH3b" evidence="3">
    <location>
        <begin position="397"/>
        <end position="464"/>
    </location>
</feature>
<keyword evidence="2" id="KW-0732">Signal</keyword>
<dbReference type="PANTHER" id="PTHR34408">
    <property type="entry name" value="FAMILY PROTEIN, PUTATIVE-RELATED"/>
    <property type="match status" value="1"/>
</dbReference>
<evidence type="ECO:0000256" key="2">
    <source>
        <dbReference type="SAM" id="SignalP"/>
    </source>
</evidence>
<proteinExistence type="predicted"/>
<protein>
    <submittedName>
        <fullName evidence="4">SH3 domain-containing protein</fullName>
    </submittedName>
</protein>
<comment type="caution">
    <text evidence="4">The sequence shown here is derived from an EMBL/GenBank/DDBJ whole genome shotgun (WGS) entry which is preliminary data.</text>
</comment>
<evidence type="ECO:0000313" key="4">
    <source>
        <dbReference type="EMBL" id="HIU03156.1"/>
    </source>
</evidence>
<dbReference type="PROSITE" id="PS51781">
    <property type="entry name" value="SH3B"/>
    <property type="match status" value="6"/>
</dbReference>
<sequence>MNRKLILLMTSLSLTVALPFQTAVYASESATIVPVENRASLQAATGEYRSWKQGDSRWGSMHLGSSSDTMAESGCLVTAIAMLMVHTGCADESTMDPGILCEYLSNNGGFTAYGELYWAKINGAAEGFSLSNWKVMLSGSAADKAATIKDYLDRGYAVVVNVAYGSHWVAVADVNGSNVSIMDPAYSATDLFSYYDAGGVDRIAVFSANGNSGGSSGGGNNGSSSVIGYNAVGRVNVGASYLNVRTGAGTDKAYLRNSAGSQITLQNNEEVTITGKTTDSDGELWYRIAIDGYTGYVYGAYITITEESGSGNGGSSTEGQKGYVNGTSVNVRSGAGTNYGVLTVANINDEVKVIGEAKDSAGATWYNVEINGVTGYILSDYVTLESSGNGGSDSYEPKEGTVNATSVNVRSGAGTNNSAITMLTTGDKVTVIGEEKDSAGATWYKIEYSGGTGYIHSDYVTIGGNASNGGGGNYEEKEGYVNGTSVNVRSGAGTNNGIVTVADINDKVTVIGEAKDSAGATWYKVQIDSTEGYILSDYVTIGSSSGGGSGDGETTYEPKDGTVNASSVNVRSGAGTNNSVVTMVSTGTAVKVIGEAKDSAGATWYKVQIGSTEGYILSDYVTIGASDGSSDGGETMNKKGTVNDDYVYVRTGAGTNNSRITYLNKGTAVTVIGEEKDSAGATWYKINYSGGTGYMHSDYIDIEGESNSGNGSSGSGSSDTGNSSGNTEIDESDAVIGKEAIVNVDLVNVREGVGTDKNIITELSRDVSVLVEGVEKDSAGEVWYKVAFSGTSGYMYAKYLDVQY</sequence>
<organism evidence="4 5">
    <name type="scientific">Candidatus Onthocola gallistercoris</name>
    <dbReference type="NCBI Taxonomy" id="2840876"/>
    <lineage>
        <taxon>Bacteria</taxon>
        <taxon>Bacillati</taxon>
        <taxon>Bacillota</taxon>
        <taxon>Bacilli</taxon>
        <taxon>Candidatus Onthocola</taxon>
    </lineage>
</organism>
<feature type="domain" description="SH3b" evidence="3">
    <location>
        <begin position="476"/>
        <end position="543"/>
    </location>
</feature>
<feature type="signal peptide" evidence="2">
    <location>
        <begin position="1"/>
        <end position="22"/>
    </location>
</feature>
<name>A0A9D1KWE2_9FIRM</name>
<feature type="domain" description="SH3b" evidence="3">
    <location>
        <begin position="558"/>
        <end position="625"/>
    </location>
</feature>
<gene>
    <name evidence="4" type="ORF">IAB63_07895</name>
</gene>
<dbReference type="InterPro" id="IPR003646">
    <property type="entry name" value="SH3-like_bac-type"/>
</dbReference>
<dbReference type="Proteomes" id="UP000824164">
    <property type="component" value="Unassembled WGS sequence"/>
</dbReference>
<evidence type="ECO:0000256" key="1">
    <source>
        <dbReference type="SAM" id="MobiDB-lite"/>
    </source>
</evidence>
<evidence type="ECO:0000259" key="3">
    <source>
        <dbReference type="PROSITE" id="PS51781"/>
    </source>
</evidence>
<feature type="chain" id="PRO_5038362319" evidence="2">
    <location>
        <begin position="23"/>
        <end position="804"/>
    </location>
</feature>
<feature type="domain" description="SH3b" evidence="3">
    <location>
        <begin position="737"/>
        <end position="804"/>
    </location>
</feature>
<feature type="region of interest" description="Disordered" evidence="1">
    <location>
        <begin position="705"/>
        <end position="730"/>
    </location>
</feature>
<dbReference type="PANTHER" id="PTHR34408:SF1">
    <property type="entry name" value="GLYCOSYL HYDROLASE FAMILY 19 DOMAIN-CONTAINING PROTEIN HI_1415"/>
    <property type="match status" value="1"/>
</dbReference>
<feature type="domain" description="SH3b" evidence="3">
    <location>
        <begin position="637"/>
        <end position="704"/>
    </location>
</feature>
<dbReference type="Pfam" id="PF08239">
    <property type="entry name" value="SH3_3"/>
    <property type="match status" value="6"/>
</dbReference>
<reference evidence="4" key="2">
    <citation type="journal article" date="2021" name="PeerJ">
        <title>Extensive microbial diversity within the chicken gut microbiome revealed by metagenomics and culture.</title>
        <authorList>
            <person name="Gilroy R."/>
            <person name="Ravi A."/>
            <person name="Getino M."/>
            <person name="Pursley I."/>
            <person name="Horton D.L."/>
            <person name="Alikhan N.F."/>
            <person name="Baker D."/>
            <person name="Gharbi K."/>
            <person name="Hall N."/>
            <person name="Watson M."/>
            <person name="Adriaenssens E.M."/>
            <person name="Foster-Nyarko E."/>
            <person name="Jarju S."/>
            <person name="Secka A."/>
            <person name="Antonio M."/>
            <person name="Oren A."/>
            <person name="Chaudhuri R.R."/>
            <person name="La Ragione R."/>
            <person name="Hildebrand F."/>
            <person name="Pallen M.J."/>
        </authorList>
    </citation>
    <scope>NUCLEOTIDE SEQUENCE</scope>
    <source>
        <strain evidence="4">CHK187-14744</strain>
    </source>
</reference>
<dbReference type="Gene3D" id="2.30.30.40">
    <property type="entry name" value="SH3 Domains"/>
    <property type="match status" value="7"/>
</dbReference>
<dbReference type="SMART" id="SM00287">
    <property type="entry name" value="SH3b"/>
    <property type="match status" value="7"/>
</dbReference>
<feature type="domain" description="SH3b" evidence="3">
    <location>
        <begin position="319"/>
        <end position="386"/>
    </location>
</feature>
<accession>A0A9D1KWE2</accession>
<dbReference type="EMBL" id="DVLT01000047">
    <property type="protein sequence ID" value="HIU03156.1"/>
    <property type="molecule type" value="Genomic_DNA"/>
</dbReference>
<reference evidence="4" key="1">
    <citation type="submission" date="2020-10" db="EMBL/GenBank/DDBJ databases">
        <authorList>
            <person name="Gilroy R."/>
        </authorList>
    </citation>
    <scope>NUCLEOTIDE SEQUENCE</scope>
    <source>
        <strain evidence="4">CHK187-14744</strain>
    </source>
</reference>
<evidence type="ECO:0000313" key="5">
    <source>
        <dbReference type="Proteomes" id="UP000824164"/>
    </source>
</evidence>
<dbReference type="AlphaFoldDB" id="A0A9D1KWE2"/>